<evidence type="ECO:0000256" key="1">
    <source>
        <dbReference type="ARBA" id="ARBA00022612"/>
    </source>
</evidence>
<reference evidence="3 4" key="2">
    <citation type="submission" date="2020-08" db="EMBL/GenBank/DDBJ databases">
        <title>The Agave Microbiome: Exploring the role of microbial communities in plant adaptations to desert environments.</title>
        <authorList>
            <person name="Partida-Martinez L.P."/>
        </authorList>
    </citation>
    <scope>NUCLEOTIDE SEQUENCE [LARGE SCALE GENOMIC DNA]</scope>
    <source>
        <strain evidence="3 4">AS2.3</strain>
    </source>
</reference>
<dbReference type="InterPro" id="IPR035421">
    <property type="entry name" value="Terminase_6C"/>
</dbReference>
<feature type="domain" description="Terminase large subunit gp17-like C-terminal" evidence="2">
    <location>
        <begin position="313"/>
        <end position="455"/>
    </location>
</feature>
<evidence type="ECO:0000313" key="3">
    <source>
        <dbReference type="EMBL" id="NYD91715.1"/>
    </source>
</evidence>
<gene>
    <name evidence="3" type="ORF">HD841_003531</name>
</gene>
<dbReference type="InterPro" id="IPR006517">
    <property type="entry name" value="Phage_terminase_lsu-like_C"/>
</dbReference>
<dbReference type="Gene3D" id="3.30.420.240">
    <property type="match status" value="1"/>
</dbReference>
<sequence>MTPLEYKALAAARRQRLSLFLVKAFETLHPGERPLQCGWYIQSMCYALEQVERGEERRLVITVPPRHLKSVTASVAFVAWALGRDPTLKIMVASYSQELSRQHAVQCRTLLESAWYQRLFPNTRIADGGNRALEVVTTRGGMRKGVSVGGSVTGFGADLIIVDDCMKADDVKSVTSREEVKGWFGNTLFTRLNDKQTGRILSIQQRLHEDDLPAMLLERGYRHLNLPAIAEREEEVPIGPGRVHRRAVGDLLNPAREDRALLDRIRRELGPAVFSAQYQQDPVAPEGNAIRMEWFRTYDEAPARNAFTKVIQSWDTGMSAAPTSDFSVCTTWGFRTEKWYLLDVYRQRLDFPDLRNAMIRLWRQWKPDRVLIEDAGAGKSVAQDIRLSGEFMPKLCKVAIDKMSRFTGCFGEIEAGNILLPVEAPWLDELRKELRAFPHGRHDDQVDSLSQFINHQKRHWAWVITEIDPVTQRVRRPIHHSYRPWGRPADPPRPA</sequence>
<dbReference type="NCBIfam" id="TIGR01630">
    <property type="entry name" value="psiM2_ORF9"/>
    <property type="match status" value="1"/>
</dbReference>
<accession>A0A7Y9K4T4</accession>
<comment type="caution">
    <text evidence="3">The sequence shown here is derived from an EMBL/GenBank/DDBJ whole genome shotgun (WGS) entry which is preliminary data.</text>
</comment>
<keyword evidence="1" id="KW-1188">Viral release from host cell</keyword>
<dbReference type="InterPro" id="IPR027417">
    <property type="entry name" value="P-loop_NTPase"/>
</dbReference>
<reference evidence="3 4" key="1">
    <citation type="submission" date="2020-07" db="EMBL/GenBank/DDBJ databases">
        <authorList>
            <person name="Partida-Martinez L."/>
            <person name="Huntemann M."/>
            <person name="Clum A."/>
            <person name="Wang J."/>
            <person name="Palaniappan K."/>
            <person name="Ritter S."/>
            <person name="Chen I.-M."/>
            <person name="Stamatis D."/>
            <person name="Reddy T."/>
            <person name="O'Malley R."/>
            <person name="Daum C."/>
            <person name="Shapiro N."/>
            <person name="Ivanova N."/>
            <person name="Kyrpides N."/>
            <person name="Woyke T."/>
        </authorList>
    </citation>
    <scope>NUCLEOTIDE SEQUENCE [LARGE SCALE GENOMIC DNA]</scope>
    <source>
        <strain evidence="3 4">AS2.3</strain>
    </source>
</reference>
<dbReference type="Proteomes" id="UP000517753">
    <property type="component" value="Unassembled WGS sequence"/>
</dbReference>
<dbReference type="Pfam" id="PF17289">
    <property type="entry name" value="Terminase_6C"/>
    <property type="match status" value="1"/>
</dbReference>
<name>A0A7Y9K4T4_9SPHN</name>
<dbReference type="AlphaFoldDB" id="A0A7Y9K4T4"/>
<proteinExistence type="predicted"/>
<protein>
    <submittedName>
        <fullName evidence="3">Putative phage terminase large subunit-like protein</fullName>
    </submittedName>
</protein>
<evidence type="ECO:0000313" key="4">
    <source>
        <dbReference type="Proteomes" id="UP000517753"/>
    </source>
</evidence>
<dbReference type="EMBL" id="JACCBY010000006">
    <property type="protein sequence ID" value="NYD91715.1"/>
    <property type="molecule type" value="Genomic_DNA"/>
</dbReference>
<dbReference type="Gene3D" id="3.40.50.300">
    <property type="entry name" value="P-loop containing nucleotide triphosphate hydrolases"/>
    <property type="match status" value="1"/>
</dbReference>
<organism evidence="3 4">
    <name type="scientific">Sphingomonas melonis</name>
    <dbReference type="NCBI Taxonomy" id="152682"/>
    <lineage>
        <taxon>Bacteria</taxon>
        <taxon>Pseudomonadati</taxon>
        <taxon>Pseudomonadota</taxon>
        <taxon>Alphaproteobacteria</taxon>
        <taxon>Sphingomonadales</taxon>
        <taxon>Sphingomonadaceae</taxon>
        <taxon>Sphingomonas</taxon>
    </lineage>
</organism>
<dbReference type="RefSeq" id="WP_179510122.1">
    <property type="nucleotide sequence ID" value="NZ_JACCBY010000006.1"/>
</dbReference>
<keyword evidence="4" id="KW-1185">Reference proteome</keyword>
<evidence type="ECO:0000259" key="2">
    <source>
        <dbReference type="Pfam" id="PF17289"/>
    </source>
</evidence>